<dbReference type="Gene3D" id="3.40.190.10">
    <property type="entry name" value="Periplasmic binding protein-like II"/>
    <property type="match status" value="1"/>
</dbReference>
<feature type="signal peptide" evidence="2">
    <location>
        <begin position="1"/>
        <end position="20"/>
    </location>
</feature>
<gene>
    <name evidence="3" type="ORF">GCM10025864_03180</name>
</gene>
<comment type="caution">
    <text evidence="3">The sequence shown here is derived from an EMBL/GenBank/DDBJ whole genome shotgun (WGS) entry which is preliminary data.</text>
</comment>
<feature type="chain" id="PRO_5045474879" description="Extracellular solute-binding protein" evidence="2">
    <location>
        <begin position="21"/>
        <end position="330"/>
    </location>
</feature>
<accession>A0ABQ6HY00</accession>
<dbReference type="InterPro" id="IPR006060">
    <property type="entry name" value="Maltose/Cyclodextrin-bd"/>
</dbReference>
<organism evidence="3 4">
    <name type="scientific">Luteimicrobium album</name>
    <dbReference type="NCBI Taxonomy" id="1054550"/>
    <lineage>
        <taxon>Bacteria</taxon>
        <taxon>Bacillati</taxon>
        <taxon>Actinomycetota</taxon>
        <taxon>Actinomycetes</taxon>
        <taxon>Micrococcales</taxon>
        <taxon>Luteimicrobium</taxon>
    </lineage>
</organism>
<dbReference type="Pfam" id="PF01547">
    <property type="entry name" value="SBP_bac_1"/>
    <property type="match status" value="1"/>
</dbReference>
<dbReference type="PRINTS" id="PR00181">
    <property type="entry name" value="MALTOSEBP"/>
</dbReference>
<dbReference type="PANTHER" id="PTHR43649:SF12">
    <property type="entry name" value="DIACETYLCHITOBIOSE BINDING PROTEIN DASA"/>
    <property type="match status" value="1"/>
</dbReference>
<proteinExistence type="predicted"/>
<dbReference type="PANTHER" id="PTHR43649">
    <property type="entry name" value="ARABINOSE-BINDING PROTEIN-RELATED"/>
    <property type="match status" value="1"/>
</dbReference>
<dbReference type="Proteomes" id="UP001157091">
    <property type="component" value="Unassembled WGS sequence"/>
</dbReference>
<dbReference type="SUPFAM" id="SSF53850">
    <property type="entry name" value="Periplasmic binding protein-like II"/>
    <property type="match status" value="1"/>
</dbReference>
<dbReference type="InterPro" id="IPR006059">
    <property type="entry name" value="SBP"/>
</dbReference>
<keyword evidence="2" id="KW-0732">Signal</keyword>
<evidence type="ECO:0000313" key="3">
    <source>
        <dbReference type="EMBL" id="GMA22559.1"/>
    </source>
</evidence>
<evidence type="ECO:0008006" key="5">
    <source>
        <dbReference type="Google" id="ProtNLM"/>
    </source>
</evidence>
<feature type="compositionally biased region" description="Low complexity" evidence="1">
    <location>
        <begin position="302"/>
        <end position="311"/>
    </location>
</feature>
<dbReference type="InterPro" id="IPR050490">
    <property type="entry name" value="Bact_solute-bd_prot1"/>
</dbReference>
<feature type="region of interest" description="Disordered" evidence="1">
    <location>
        <begin position="292"/>
        <end position="330"/>
    </location>
</feature>
<evidence type="ECO:0000313" key="4">
    <source>
        <dbReference type="Proteomes" id="UP001157091"/>
    </source>
</evidence>
<dbReference type="PROSITE" id="PS51257">
    <property type="entry name" value="PROKAR_LIPOPROTEIN"/>
    <property type="match status" value="1"/>
</dbReference>
<name>A0ABQ6HY00_9MICO</name>
<feature type="compositionally biased region" description="Low complexity" evidence="1">
    <location>
        <begin position="319"/>
        <end position="330"/>
    </location>
</feature>
<evidence type="ECO:0000256" key="1">
    <source>
        <dbReference type="SAM" id="MobiDB-lite"/>
    </source>
</evidence>
<sequence>MKRTRALVAVAVTAAVVALAACSPADDSDGGDGSGGKTTLTYWDFIDPTQDNARSEALKENVAAFEKANPTIDVKLEVVSFGDMLSRLPQAAAAGQTPDVIKMYSPMLPQLADAGVYQALPDDYKQITDWLRPISAFTDAKKAQIAVPYEYRTCSLVYNKKILSKIGAKVPTTWDQVVDVAGKAAKAGYVGFGAGFSEEDNSSLISELFDCFMSELDVPVSTDGKASFAVPKAEEFSQFLINLKQAGGLGKSVVSDQYTNVTDGLSNGTTAMAVIGTHRIQTVQSVNKDVDWAPCPRRRTGAPRAPRSAGRWGSGRAASTRTPPGSSSST</sequence>
<protein>
    <recommendedName>
        <fullName evidence="5">Extracellular solute-binding protein</fullName>
    </recommendedName>
</protein>
<reference evidence="4" key="1">
    <citation type="journal article" date="2019" name="Int. J. Syst. Evol. Microbiol.">
        <title>The Global Catalogue of Microorganisms (GCM) 10K type strain sequencing project: providing services to taxonomists for standard genome sequencing and annotation.</title>
        <authorList>
            <consortium name="The Broad Institute Genomics Platform"/>
            <consortium name="The Broad Institute Genome Sequencing Center for Infectious Disease"/>
            <person name="Wu L."/>
            <person name="Ma J."/>
        </authorList>
    </citation>
    <scope>NUCLEOTIDE SEQUENCE [LARGE SCALE GENOMIC DNA]</scope>
    <source>
        <strain evidence="4">NBRC 106348</strain>
    </source>
</reference>
<keyword evidence="4" id="KW-1185">Reference proteome</keyword>
<dbReference type="EMBL" id="BSUK01000001">
    <property type="protein sequence ID" value="GMA22559.1"/>
    <property type="molecule type" value="Genomic_DNA"/>
</dbReference>
<evidence type="ECO:0000256" key="2">
    <source>
        <dbReference type="SAM" id="SignalP"/>
    </source>
</evidence>